<dbReference type="OrthoDB" id="546618at2759"/>
<dbReference type="PANTHER" id="PTHR38663:SF1">
    <property type="entry name" value="L-ORNITHINE N(5)-MONOOXYGENASE"/>
    <property type="match status" value="1"/>
</dbReference>
<dbReference type="AlphaFoldDB" id="A0A2V0PBN3"/>
<sequence length="617" mass="62549">MLELLLIGAGPQNLCLLLRLLEPAPAPPDTLRRPPSSQRTIEVRARKQRACKEYRADMAAWLAANVSVVDASGDWMARWRDQFSALQIPHLRSNSGLHVDPHDAYSLTHFAEARGRGKEVQPLRHIGKSEQFHGPFHTPGSGLFEDHCADCVHRYCVEGIVRRAKVTALEPLRSPDGAVAAWRAALCDGGSLLARRVVVGIGSTNVPRLPDFLGPLTLGATPNILTGSGIGSAASAAASAAAAGAPPPGRLAHAWQLVEAACAAGARRPEAARGPFGAAGGKGGRGGGGGGGLARRGSSGSSSSGGGSDCGAASECGSSCGGGAACPSSCDTSDAASDGVGEDGGGGGGRGAHVGPGSAPAPPQPQPLSPLTAAGLVGPGDHVIIVGGGLTSAHLAHLAFAGGAARVSLLTRGPLRIKQFDVDIEYMGRHRAEALAAFRRRRGPAARLSALRRALQGGSITPEAWASLAPARGAGALAVHERVAVAGAEWDSDSGRMLVWSEDGALELAADRLWLATGSAADAARDPLLASLLSALPVPLCGGLPVLQRDLEWAPGAGVYVLGAYAALELGPGALNLAGARTGAARVAEALGRREGAPWLEALRALQRRHAAAGGGD</sequence>
<dbReference type="SUPFAM" id="SSF51905">
    <property type="entry name" value="FAD/NAD(P)-binding domain"/>
    <property type="match status" value="1"/>
</dbReference>
<feature type="compositionally biased region" description="Pro residues" evidence="1">
    <location>
        <begin position="359"/>
        <end position="368"/>
    </location>
</feature>
<dbReference type="Gene3D" id="3.50.50.60">
    <property type="entry name" value="FAD/NAD(P)-binding domain"/>
    <property type="match status" value="2"/>
</dbReference>
<evidence type="ECO:0000313" key="2">
    <source>
        <dbReference type="EMBL" id="GBF97256.1"/>
    </source>
</evidence>
<feature type="region of interest" description="Disordered" evidence="1">
    <location>
        <begin position="331"/>
        <end position="371"/>
    </location>
</feature>
<name>A0A2V0PBN3_9CHLO</name>
<organism evidence="2 3">
    <name type="scientific">Raphidocelis subcapitata</name>
    <dbReference type="NCBI Taxonomy" id="307507"/>
    <lineage>
        <taxon>Eukaryota</taxon>
        <taxon>Viridiplantae</taxon>
        <taxon>Chlorophyta</taxon>
        <taxon>core chlorophytes</taxon>
        <taxon>Chlorophyceae</taxon>
        <taxon>CS clade</taxon>
        <taxon>Sphaeropleales</taxon>
        <taxon>Selenastraceae</taxon>
        <taxon>Raphidocelis</taxon>
    </lineage>
</organism>
<dbReference type="Proteomes" id="UP000247498">
    <property type="component" value="Unassembled WGS sequence"/>
</dbReference>
<proteinExistence type="predicted"/>
<feature type="compositionally biased region" description="Gly residues" evidence="1">
    <location>
        <begin position="277"/>
        <end position="294"/>
    </location>
</feature>
<comment type="caution">
    <text evidence="2">The sequence shown here is derived from an EMBL/GenBank/DDBJ whole genome shotgun (WGS) entry which is preliminary data.</text>
</comment>
<dbReference type="InterPro" id="IPR036188">
    <property type="entry name" value="FAD/NAD-bd_sf"/>
</dbReference>
<gene>
    <name evidence="2" type="ORF">Rsub_09947</name>
</gene>
<keyword evidence="3" id="KW-1185">Reference proteome</keyword>
<dbReference type="EMBL" id="BDRX01000095">
    <property type="protein sequence ID" value="GBF97256.1"/>
    <property type="molecule type" value="Genomic_DNA"/>
</dbReference>
<feature type="region of interest" description="Disordered" evidence="1">
    <location>
        <begin position="273"/>
        <end position="308"/>
    </location>
</feature>
<reference evidence="2 3" key="1">
    <citation type="journal article" date="2018" name="Sci. Rep.">
        <title>Raphidocelis subcapitata (=Pseudokirchneriella subcapitata) provides an insight into genome evolution and environmental adaptations in the Sphaeropleales.</title>
        <authorList>
            <person name="Suzuki S."/>
            <person name="Yamaguchi H."/>
            <person name="Nakajima N."/>
            <person name="Kawachi M."/>
        </authorList>
    </citation>
    <scope>NUCLEOTIDE SEQUENCE [LARGE SCALE GENOMIC DNA]</scope>
    <source>
        <strain evidence="2 3">NIES-35</strain>
    </source>
</reference>
<evidence type="ECO:0000313" key="3">
    <source>
        <dbReference type="Proteomes" id="UP000247498"/>
    </source>
</evidence>
<accession>A0A2V0PBN3</accession>
<dbReference type="InParanoid" id="A0A2V0PBN3"/>
<dbReference type="PANTHER" id="PTHR38663">
    <property type="match status" value="1"/>
</dbReference>
<feature type="compositionally biased region" description="Gly residues" evidence="1">
    <location>
        <begin position="342"/>
        <end position="354"/>
    </location>
</feature>
<evidence type="ECO:0008006" key="4">
    <source>
        <dbReference type="Google" id="ProtNLM"/>
    </source>
</evidence>
<evidence type="ECO:0000256" key="1">
    <source>
        <dbReference type="SAM" id="MobiDB-lite"/>
    </source>
</evidence>
<protein>
    <recommendedName>
        <fullName evidence="4">L-ornithine N(5)-monooxygenase</fullName>
    </recommendedName>
</protein>